<protein>
    <recommendedName>
        <fullName evidence="4">SEC-C motif domain protein</fullName>
    </recommendedName>
</protein>
<dbReference type="RefSeq" id="WP_096206995.1">
    <property type="nucleotide sequence ID" value="NZ_FZMP01000220.1"/>
</dbReference>
<dbReference type="Pfam" id="PF06685">
    <property type="entry name" value="DUF1186"/>
    <property type="match status" value="1"/>
</dbReference>
<dbReference type="Pfam" id="PF02810">
    <property type="entry name" value="SEC-C"/>
    <property type="match status" value="1"/>
</dbReference>
<accession>A0A284VT17</accession>
<keyword evidence="3" id="KW-1185">Reference proteome</keyword>
<dbReference type="PANTHER" id="PTHR33747">
    <property type="entry name" value="UPF0225 PROTEIN SCO1677"/>
    <property type="match status" value="1"/>
</dbReference>
<dbReference type="Proteomes" id="UP000218615">
    <property type="component" value="Unassembled WGS sequence"/>
</dbReference>
<evidence type="ECO:0000256" key="1">
    <source>
        <dbReference type="SAM" id="MobiDB-lite"/>
    </source>
</evidence>
<reference evidence="3" key="1">
    <citation type="submission" date="2017-06" db="EMBL/GenBank/DDBJ databases">
        <authorList>
            <person name="Cremers G."/>
        </authorList>
    </citation>
    <scope>NUCLEOTIDE SEQUENCE [LARGE SCALE GENOMIC DNA]</scope>
</reference>
<proteinExistence type="predicted"/>
<organism evidence="2 3">
    <name type="scientific">Candidatus Methanoperedens nitratireducens</name>
    <dbReference type="NCBI Taxonomy" id="1392998"/>
    <lineage>
        <taxon>Archaea</taxon>
        <taxon>Methanobacteriati</taxon>
        <taxon>Methanobacteriota</taxon>
        <taxon>Stenosarchaea group</taxon>
        <taxon>Methanomicrobia</taxon>
        <taxon>Methanosarcinales</taxon>
        <taxon>ANME-2 cluster</taxon>
        <taxon>Candidatus Methanoperedentaceae</taxon>
        <taxon>Candidatus Methanoperedens</taxon>
    </lineage>
</organism>
<sequence length="313" mass="36009">MTAGKDEDLSDLIRSRTEMEWDKLKAKIPAMSTKELVELMVELKLYVNRNLALEIAKREDAVFYLRKMIQDGMHWRSDGPGEGWSPIHAIHILALIKSREALELLLDIIRYHEDDLSDWLTENVSSLLVAFGEDAIESLKEFTEDETLESFARSTATTALKVLAKKFPQHENDIKLHLIELLKSTGDDTFAGLVADDLTSFHDPSVIPEIHRAFEMGRIDEMVIREEEIIDTINGVYHDIDESEFKRYTEDPLNHFSREEIEYLHNLHYAKPEKKHIEPAEAKPKKKKIGRNEPCPCGSGKKYKKCCMGKEKS</sequence>
<evidence type="ECO:0000313" key="2">
    <source>
        <dbReference type="EMBL" id="SNQ62431.1"/>
    </source>
</evidence>
<evidence type="ECO:0008006" key="4">
    <source>
        <dbReference type="Google" id="ProtNLM"/>
    </source>
</evidence>
<dbReference type="InterPro" id="IPR010602">
    <property type="entry name" value="DUF1186"/>
</dbReference>
<dbReference type="PANTHER" id="PTHR33747:SF1">
    <property type="entry name" value="ADENYLATE CYCLASE-ASSOCIATED CAP C-TERMINAL DOMAIN-CONTAINING PROTEIN"/>
    <property type="match status" value="1"/>
</dbReference>
<gene>
    <name evidence="2" type="ORF">MNV_710007</name>
</gene>
<dbReference type="Gene3D" id="3.10.450.50">
    <property type="match status" value="1"/>
</dbReference>
<dbReference type="AlphaFoldDB" id="A0A284VT17"/>
<dbReference type="InterPro" id="IPR004027">
    <property type="entry name" value="SEC_C_motif"/>
</dbReference>
<dbReference type="SUPFAM" id="SSF103642">
    <property type="entry name" value="Sec-C motif"/>
    <property type="match status" value="1"/>
</dbReference>
<feature type="region of interest" description="Disordered" evidence="1">
    <location>
        <begin position="274"/>
        <end position="303"/>
    </location>
</feature>
<feature type="compositionally biased region" description="Basic and acidic residues" evidence="1">
    <location>
        <begin position="274"/>
        <end position="283"/>
    </location>
</feature>
<dbReference type="EMBL" id="FZMP01000220">
    <property type="protein sequence ID" value="SNQ62431.1"/>
    <property type="molecule type" value="Genomic_DNA"/>
</dbReference>
<evidence type="ECO:0000313" key="3">
    <source>
        <dbReference type="Proteomes" id="UP000218615"/>
    </source>
</evidence>
<name>A0A284VT17_9EURY</name>